<sequence length="138" mass="16318">MNLQQENFIVNILLVNKENEVTLVDVTESIDRFTANNSSPILGENNMKYKITIENLDIPIDTKIINLQVIFKINNQPDKTYLFDPIINQNGNEHQENKDSFISYSLYNNNLKFIWIYFIRNSVEKLVHESTHDIYRHE</sequence>
<protein>
    <submittedName>
        <fullName evidence="1">Uncharacterized protein</fullName>
    </submittedName>
</protein>
<reference evidence="1" key="1">
    <citation type="journal article" date="2020" name="Nature">
        <title>Giant virus diversity and host interactions through global metagenomics.</title>
        <authorList>
            <person name="Schulz F."/>
            <person name="Roux S."/>
            <person name="Paez-Espino D."/>
            <person name="Jungbluth S."/>
            <person name="Walsh D.A."/>
            <person name="Denef V.J."/>
            <person name="McMahon K.D."/>
            <person name="Konstantinidis K.T."/>
            <person name="Eloe-Fadrosh E.A."/>
            <person name="Kyrpides N.C."/>
            <person name="Woyke T."/>
        </authorList>
    </citation>
    <scope>NUCLEOTIDE SEQUENCE</scope>
    <source>
        <strain evidence="1">GVMAG-M-3300024302-11</strain>
    </source>
</reference>
<dbReference type="EMBL" id="MN740254">
    <property type="protein sequence ID" value="QHT96235.1"/>
    <property type="molecule type" value="Genomic_DNA"/>
</dbReference>
<evidence type="ECO:0000313" key="1">
    <source>
        <dbReference type="EMBL" id="QHT96235.1"/>
    </source>
</evidence>
<organism evidence="1">
    <name type="scientific">viral metagenome</name>
    <dbReference type="NCBI Taxonomy" id="1070528"/>
    <lineage>
        <taxon>unclassified sequences</taxon>
        <taxon>metagenomes</taxon>
        <taxon>organismal metagenomes</taxon>
    </lineage>
</organism>
<accession>A0A6C0IUT1</accession>
<dbReference type="AlphaFoldDB" id="A0A6C0IUT1"/>
<proteinExistence type="predicted"/>
<name>A0A6C0IUT1_9ZZZZ</name>